<dbReference type="GO" id="GO:0005886">
    <property type="term" value="C:plasma membrane"/>
    <property type="evidence" value="ECO:0007669"/>
    <property type="project" value="UniProtKB-SubCell"/>
</dbReference>
<dbReference type="InterPro" id="IPR050833">
    <property type="entry name" value="Poly_Biosynth_Transport"/>
</dbReference>
<sequence>MDFKFLKSKFSRNVLTLVSGTAVAQAIPLGLSPVLTRIYSPNDFAVFAIYMSVVAVGTVLVSMKYDLAIILPTEDKEAGNIALLALFIAALTSFILLLLVLFLNVEIAAMLTSEPEQKKEVAKWLYFTPLSVFLMGVFNALSFWLNRNSDYKTMAKSKVVNSGSMTGTQLLIGTTTNTAHGLISGFIFGRALSVFYLMKRVRNGNANFLFHYNKESMSKMANRYKRFPIFTLPGEFVNVISNQLPVFLLGNYFNAGILGNYSLMERALNAPISLLGRSVLDVFKQKASEDYITQGNCREIFVKTFKTLAALAILPCLVLFLFGPFLFGFIFGNEWSIAGEFAQIMAVLFFFKFIASPLSYMFNIAEKQHIDLIWQIGLFTVTVTSFAVGVSYDNIRLALICFTGSYSFLYVINLYLSYQFAKGK</sequence>
<name>A0A5N5IRK8_9FLAO</name>
<evidence type="ECO:0000313" key="9">
    <source>
        <dbReference type="Proteomes" id="UP000319204"/>
    </source>
</evidence>
<dbReference type="RefSeq" id="WP_151890339.1">
    <property type="nucleotide sequence ID" value="NZ_VNIK02000005.1"/>
</dbReference>
<dbReference type="PANTHER" id="PTHR30250:SF10">
    <property type="entry name" value="LIPOPOLYSACCHARIDE BIOSYNTHESIS PROTEIN WZXC"/>
    <property type="match status" value="1"/>
</dbReference>
<dbReference type="AlphaFoldDB" id="A0A5N5IRK8"/>
<keyword evidence="9" id="KW-1185">Reference proteome</keyword>
<comment type="caution">
    <text evidence="8">The sequence shown here is derived from an EMBL/GenBank/DDBJ whole genome shotgun (WGS) entry which is preliminary data.</text>
</comment>
<dbReference type="Proteomes" id="UP000319204">
    <property type="component" value="Unassembled WGS sequence"/>
</dbReference>
<keyword evidence="4 7" id="KW-0812">Transmembrane</keyword>
<protein>
    <submittedName>
        <fullName evidence="8">Oligosaccharide flippase family protein</fullName>
    </submittedName>
</protein>
<evidence type="ECO:0000256" key="7">
    <source>
        <dbReference type="SAM" id="Phobius"/>
    </source>
</evidence>
<dbReference type="PANTHER" id="PTHR30250">
    <property type="entry name" value="PST FAMILY PREDICTED COLANIC ACID TRANSPORTER"/>
    <property type="match status" value="1"/>
</dbReference>
<feature type="transmembrane region" description="Helical" evidence="7">
    <location>
        <begin position="372"/>
        <end position="391"/>
    </location>
</feature>
<evidence type="ECO:0000256" key="5">
    <source>
        <dbReference type="ARBA" id="ARBA00022989"/>
    </source>
</evidence>
<keyword evidence="5 7" id="KW-1133">Transmembrane helix</keyword>
<evidence type="ECO:0000313" key="8">
    <source>
        <dbReference type="EMBL" id="KAB5488844.1"/>
    </source>
</evidence>
<dbReference type="Pfam" id="PF13440">
    <property type="entry name" value="Polysacc_synt_3"/>
    <property type="match status" value="1"/>
</dbReference>
<organism evidence="8 9">
    <name type="scientific">Flagellimonas hadalis</name>
    <dbReference type="NCBI Taxonomy" id="2597517"/>
    <lineage>
        <taxon>Bacteria</taxon>
        <taxon>Pseudomonadati</taxon>
        <taxon>Bacteroidota</taxon>
        <taxon>Flavobacteriia</taxon>
        <taxon>Flavobacteriales</taxon>
        <taxon>Flavobacteriaceae</taxon>
        <taxon>Flagellimonas</taxon>
    </lineage>
</organism>
<feature type="transmembrane region" description="Helical" evidence="7">
    <location>
        <begin position="124"/>
        <end position="145"/>
    </location>
</feature>
<gene>
    <name evidence="8" type="ORF">FOT42_009530</name>
</gene>
<keyword evidence="3" id="KW-1003">Cell membrane</keyword>
<evidence type="ECO:0000256" key="2">
    <source>
        <dbReference type="ARBA" id="ARBA00007430"/>
    </source>
</evidence>
<feature type="transmembrane region" description="Helical" evidence="7">
    <location>
        <begin position="308"/>
        <end position="331"/>
    </location>
</feature>
<comment type="subcellular location">
    <subcellularLocation>
        <location evidence="1">Cell membrane</location>
        <topology evidence="1">Multi-pass membrane protein</topology>
    </subcellularLocation>
</comment>
<accession>A0A5N5IRK8</accession>
<evidence type="ECO:0000256" key="3">
    <source>
        <dbReference type="ARBA" id="ARBA00022475"/>
    </source>
</evidence>
<keyword evidence="6 7" id="KW-0472">Membrane</keyword>
<feature type="transmembrane region" description="Helical" evidence="7">
    <location>
        <begin position="42"/>
        <end position="61"/>
    </location>
</feature>
<evidence type="ECO:0000256" key="4">
    <source>
        <dbReference type="ARBA" id="ARBA00022692"/>
    </source>
</evidence>
<comment type="similarity">
    <text evidence="2">Belongs to the polysaccharide synthase family.</text>
</comment>
<evidence type="ECO:0000256" key="6">
    <source>
        <dbReference type="ARBA" id="ARBA00023136"/>
    </source>
</evidence>
<proteinExistence type="inferred from homology"/>
<reference evidence="8" key="1">
    <citation type="submission" date="2019-10" db="EMBL/GenBank/DDBJ databases">
        <title>Muricauda hadale sp. nov., a piezophilic bacterium isolated from hadopelagic water of the Mariana Trench.</title>
        <authorList>
            <person name="Wei Y."/>
        </authorList>
    </citation>
    <scope>NUCLEOTIDE SEQUENCE [LARGE SCALE GENOMIC DNA]</scope>
    <source>
        <strain evidence="8">MT-229</strain>
    </source>
</reference>
<feature type="transmembrane region" description="Helical" evidence="7">
    <location>
        <begin position="81"/>
        <end position="104"/>
    </location>
</feature>
<dbReference type="EMBL" id="VNIK02000005">
    <property type="protein sequence ID" value="KAB5488844.1"/>
    <property type="molecule type" value="Genomic_DNA"/>
</dbReference>
<feature type="transmembrane region" description="Helical" evidence="7">
    <location>
        <begin position="337"/>
        <end position="360"/>
    </location>
</feature>
<evidence type="ECO:0000256" key="1">
    <source>
        <dbReference type="ARBA" id="ARBA00004651"/>
    </source>
</evidence>
<feature type="transmembrane region" description="Helical" evidence="7">
    <location>
        <begin position="397"/>
        <end position="416"/>
    </location>
</feature>
<dbReference type="OrthoDB" id="109075at2"/>